<feature type="binding site" evidence="8">
    <location>
        <position position="203"/>
    </location>
    <ligand>
        <name>allantoate</name>
        <dbReference type="ChEBI" id="CHEBI:17536"/>
    </ligand>
</feature>
<feature type="binding site" evidence="7">
    <location>
        <position position="178"/>
    </location>
    <ligand>
        <name>Zn(2+)</name>
        <dbReference type="ChEBI" id="CHEBI:29105"/>
        <label>1</label>
    </ligand>
</feature>
<feature type="region of interest" description="Disordered" evidence="9">
    <location>
        <begin position="1"/>
        <end position="24"/>
    </location>
</feature>
<evidence type="ECO:0000313" key="10">
    <source>
        <dbReference type="EMBL" id="NIA72494.1"/>
    </source>
</evidence>
<dbReference type="InterPro" id="IPR036264">
    <property type="entry name" value="Bact_exopeptidase_dim_dom"/>
</dbReference>
<proteinExistence type="inferred from homology"/>
<evidence type="ECO:0000313" key="11">
    <source>
        <dbReference type="Proteomes" id="UP000761264"/>
    </source>
</evidence>
<dbReference type="AlphaFoldDB" id="A0A967KFJ0"/>
<keyword evidence="6" id="KW-0464">Manganese</keyword>
<dbReference type="NCBIfam" id="TIGR01879">
    <property type="entry name" value="hydantase"/>
    <property type="match status" value="1"/>
</dbReference>
<dbReference type="EMBL" id="JAAQPH010000048">
    <property type="protein sequence ID" value="NIA72494.1"/>
    <property type="molecule type" value="Genomic_DNA"/>
</dbReference>
<keyword evidence="11" id="KW-1185">Reference proteome</keyword>
<dbReference type="GO" id="GO:0016813">
    <property type="term" value="F:hydrolase activity, acting on carbon-nitrogen (but not peptide) bonds, in linear amidines"/>
    <property type="evidence" value="ECO:0007669"/>
    <property type="project" value="InterPro"/>
</dbReference>
<keyword evidence="7" id="KW-0862">Zinc</keyword>
<evidence type="ECO:0000256" key="3">
    <source>
        <dbReference type="ARBA" id="ARBA00011738"/>
    </source>
</evidence>
<feature type="binding site" evidence="8">
    <location>
        <position position="262"/>
    </location>
    <ligand>
        <name>allantoate</name>
        <dbReference type="ChEBI" id="CHEBI:17536"/>
    </ligand>
</feature>
<dbReference type="Proteomes" id="UP000761264">
    <property type="component" value="Unassembled WGS sequence"/>
</dbReference>
<evidence type="ECO:0000256" key="7">
    <source>
        <dbReference type="PIRSR" id="PIRSR001235-1"/>
    </source>
</evidence>
<comment type="subunit">
    <text evidence="3">Homodimer.</text>
</comment>
<dbReference type="SUPFAM" id="SSF53187">
    <property type="entry name" value="Zn-dependent exopeptidases"/>
    <property type="match status" value="1"/>
</dbReference>
<dbReference type="SUPFAM" id="SSF55031">
    <property type="entry name" value="Bacterial exopeptidase dimerisation domain"/>
    <property type="match status" value="1"/>
</dbReference>
<dbReference type="Gene3D" id="3.40.630.10">
    <property type="entry name" value="Zn peptidases"/>
    <property type="match status" value="1"/>
</dbReference>
<comment type="similarity">
    <text evidence="2">Belongs to the peptidase M20 family.</text>
</comment>
<gene>
    <name evidence="10" type="ORF">HBA54_28295</name>
</gene>
<sequence length="397" mass="42173">MQRLDEVAQFSEGGPGVTRRPFTDEHRRANQLITTWMQQAGLDVHIDAAGTLVGRKAGPPGSKTLLIGSHQDTISHGGKYDGMFGIALPILVLESLREQTLPYSVEILAFADEEGVRFPTALMGPRVLAGTFDDANLQKTDKDGVSLAAALSEHGGDPDSIAAAKRNPGDLIGYLEVHIEQGPLLESLGLPVGIVTAICGIERWTVELTGQAAHAGTTPMDLRRDAFAGAAEIALAVEGYCQAMDGLVGIVASMTLSPNVPNAIPGKAAFTIELRASDDLIREAAASALTQWAEAVSKRRALGCRLTKTYAQKAVPCDPWLRGTLVRSLTHHDFRPHRIMSGATHDASAMADLCPVAMLFTRCRDGLSHHPDEAITAADAQASAACLAAFLQMLDSD</sequence>
<dbReference type="Pfam" id="PF01546">
    <property type="entry name" value="Peptidase_M20"/>
    <property type="match status" value="1"/>
</dbReference>
<comment type="cofactor">
    <cofactor evidence="1">
        <name>Mn(2+)</name>
        <dbReference type="ChEBI" id="CHEBI:29035"/>
    </cofactor>
</comment>
<accession>A0A967KFJ0</accession>
<evidence type="ECO:0000256" key="8">
    <source>
        <dbReference type="PIRSR" id="PIRSR001235-2"/>
    </source>
</evidence>
<dbReference type="PANTHER" id="PTHR32494:SF19">
    <property type="entry name" value="ALLANTOATE DEIMINASE-RELATED"/>
    <property type="match status" value="1"/>
</dbReference>
<dbReference type="CDD" id="cd03884">
    <property type="entry name" value="M20_bAS"/>
    <property type="match status" value="1"/>
</dbReference>
<evidence type="ECO:0000256" key="4">
    <source>
        <dbReference type="ARBA" id="ARBA00022723"/>
    </source>
</evidence>
<feature type="binding site" evidence="8">
    <location>
        <position position="275"/>
    </location>
    <ligand>
        <name>allantoate</name>
        <dbReference type="ChEBI" id="CHEBI:17536"/>
    </ligand>
</feature>
<organism evidence="10 11">
    <name type="scientific">Pelagibius litoralis</name>
    <dbReference type="NCBI Taxonomy" id="374515"/>
    <lineage>
        <taxon>Bacteria</taxon>
        <taxon>Pseudomonadati</taxon>
        <taxon>Pseudomonadota</taxon>
        <taxon>Alphaproteobacteria</taxon>
        <taxon>Rhodospirillales</taxon>
        <taxon>Rhodovibrionaceae</taxon>
        <taxon>Pelagibius</taxon>
    </lineage>
</organism>
<evidence type="ECO:0000256" key="5">
    <source>
        <dbReference type="ARBA" id="ARBA00022801"/>
    </source>
</evidence>
<feature type="binding site" evidence="7">
    <location>
        <position position="70"/>
    </location>
    <ligand>
        <name>Zn(2+)</name>
        <dbReference type="ChEBI" id="CHEBI:29105"/>
        <label>1</label>
    </ligand>
</feature>
<dbReference type="Gene3D" id="3.30.70.360">
    <property type="match status" value="1"/>
</dbReference>
<dbReference type="InterPro" id="IPR002933">
    <property type="entry name" value="Peptidase_M20"/>
</dbReference>
<reference evidence="10" key="1">
    <citation type="submission" date="2020-03" db="EMBL/GenBank/DDBJ databases">
        <title>Genome of Pelagibius litoralis DSM 21314T.</title>
        <authorList>
            <person name="Wang G."/>
        </authorList>
    </citation>
    <scope>NUCLEOTIDE SEQUENCE</scope>
    <source>
        <strain evidence="10">DSM 21314</strain>
    </source>
</reference>
<evidence type="ECO:0000256" key="9">
    <source>
        <dbReference type="SAM" id="MobiDB-lite"/>
    </source>
</evidence>
<dbReference type="PANTHER" id="PTHR32494">
    <property type="entry name" value="ALLANTOATE DEIMINASE-RELATED"/>
    <property type="match status" value="1"/>
</dbReference>
<comment type="caution">
    <text evidence="10">The sequence shown here is derived from an EMBL/GenBank/DDBJ whole genome shotgun (WGS) entry which is preliminary data.</text>
</comment>
<feature type="binding site" evidence="7">
    <location>
        <position position="114"/>
    </location>
    <ligand>
        <name>Zn(2+)</name>
        <dbReference type="ChEBI" id="CHEBI:29105"/>
        <label>2</label>
    </ligand>
</feature>
<evidence type="ECO:0000256" key="1">
    <source>
        <dbReference type="ARBA" id="ARBA00001936"/>
    </source>
</evidence>
<dbReference type="PIRSF" id="PIRSF001235">
    <property type="entry name" value="Amidase_carbamoylase"/>
    <property type="match status" value="1"/>
</dbReference>
<evidence type="ECO:0000256" key="2">
    <source>
        <dbReference type="ARBA" id="ARBA00006153"/>
    </source>
</evidence>
<name>A0A967KFJ0_9PROT</name>
<protein>
    <submittedName>
        <fullName evidence="10">M20 family metallo-hydrolase</fullName>
    </submittedName>
</protein>
<evidence type="ECO:0000256" key="6">
    <source>
        <dbReference type="ARBA" id="ARBA00023211"/>
    </source>
</evidence>
<feature type="binding site" evidence="7">
    <location>
        <position position="81"/>
    </location>
    <ligand>
        <name>Zn(2+)</name>
        <dbReference type="ChEBI" id="CHEBI:29105"/>
        <label>1</label>
    </ligand>
</feature>
<keyword evidence="5" id="KW-0378">Hydrolase</keyword>
<keyword evidence="4 7" id="KW-0479">Metal-binding</keyword>
<feature type="binding site" evidence="7">
    <location>
        <position position="369"/>
    </location>
    <ligand>
        <name>Zn(2+)</name>
        <dbReference type="ChEBI" id="CHEBI:29105"/>
        <label>2</label>
    </ligand>
</feature>
<dbReference type="GO" id="GO:0046872">
    <property type="term" value="F:metal ion binding"/>
    <property type="evidence" value="ECO:0007669"/>
    <property type="project" value="UniProtKB-KW"/>
</dbReference>
<comment type="cofactor">
    <cofactor evidence="7">
        <name>Zn(2+)</name>
        <dbReference type="ChEBI" id="CHEBI:29105"/>
    </cofactor>
    <text evidence="7">Binds 2 Zn(2+) ions per subunit.</text>
</comment>
<dbReference type="InterPro" id="IPR010158">
    <property type="entry name" value="Amidase_Cbmase"/>
</dbReference>
<feature type="binding site" evidence="7">
    <location>
        <position position="81"/>
    </location>
    <ligand>
        <name>Zn(2+)</name>
        <dbReference type="ChEBI" id="CHEBI:29105"/>
        <label>2</label>
    </ligand>
</feature>